<evidence type="ECO:0000313" key="3">
    <source>
        <dbReference type="RefSeq" id="XP_014669228.1"/>
    </source>
</evidence>
<accession>A0ABM1EAK7</accession>
<evidence type="ECO:0000256" key="1">
    <source>
        <dbReference type="SAM" id="MobiDB-lite"/>
    </source>
</evidence>
<reference evidence="3" key="1">
    <citation type="submission" date="2025-08" db="UniProtKB">
        <authorList>
            <consortium name="RefSeq"/>
        </authorList>
    </citation>
    <scope>IDENTIFICATION</scope>
</reference>
<feature type="compositionally biased region" description="Polar residues" evidence="1">
    <location>
        <begin position="131"/>
        <end position="140"/>
    </location>
</feature>
<feature type="compositionally biased region" description="Polar residues" evidence="1">
    <location>
        <begin position="56"/>
        <end position="74"/>
    </location>
</feature>
<keyword evidence="2" id="KW-1185">Reference proteome</keyword>
<feature type="region of interest" description="Disordered" evidence="1">
    <location>
        <begin position="153"/>
        <end position="284"/>
    </location>
</feature>
<dbReference type="Proteomes" id="UP000695022">
    <property type="component" value="Unplaced"/>
</dbReference>
<dbReference type="RefSeq" id="XP_014669228.1">
    <property type="nucleotide sequence ID" value="XM_014813742.1"/>
</dbReference>
<protein>
    <submittedName>
        <fullName evidence="3">Translation initiation factor IF-2-like</fullName>
    </submittedName>
</protein>
<evidence type="ECO:0000313" key="2">
    <source>
        <dbReference type="Proteomes" id="UP000695022"/>
    </source>
</evidence>
<proteinExistence type="predicted"/>
<sequence>MEADDSGLEQESGEKRQPATADGDDEFGGFESADPMEQVAQPLPSSLAQSSPWAEFTSTFRGFSDPPLSTTTAGMHSDYSRDQRNPYYQTAGNAGASVTPTSQYDYSGSRNSYSLPRTDYPPARRTEYTPAKNQQFQPSSAVLDLEKDVLESAQALQDLKDDLFSRQRPPPHQPQGKPPPRPPLPASHAADADSYARQLSGGDASDPYGRSMPGGDAGDAYGRSMPGGDAGDAYGRSMPGGDAGDAYGRSMPGGDAGDAYGRSMPGGDAGDAYGRSMPGGDADDAVTERLRCRGDCRAMA</sequence>
<feature type="region of interest" description="Disordered" evidence="1">
    <location>
        <begin position="1"/>
        <end position="140"/>
    </location>
</feature>
<feature type="compositionally biased region" description="Low complexity" evidence="1">
    <location>
        <begin position="40"/>
        <end position="52"/>
    </location>
</feature>
<organism evidence="2 3">
    <name type="scientific">Priapulus caudatus</name>
    <name type="common">Priapulid worm</name>
    <dbReference type="NCBI Taxonomy" id="37621"/>
    <lineage>
        <taxon>Eukaryota</taxon>
        <taxon>Metazoa</taxon>
        <taxon>Ecdysozoa</taxon>
        <taxon>Scalidophora</taxon>
        <taxon>Priapulida</taxon>
        <taxon>Priapulimorpha</taxon>
        <taxon>Priapulimorphida</taxon>
        <taxon>Priapulidae</taxon>
        <taxon>Priapulus</taxon>
    </lineage>
</organism>
<feature type="compositionally biased region" description="Polar residues" evidence="1">
    <location>
        <begin position="86"/>
        <end position="115"/>
    </location>
</feature>
<name>A0ABM1EAK7_PRICU</name>
<dbReference type="GeneID" id="106810396"/>
<feature type="compositionally biased region" description="Pro residues" evidence="1">
    <location>
        <begin position="168"/>
        <end position="185"/>
    </location>
</feature>
<gene>
    <name evidence="3" type="primary">LOC106810396</name>
</gene>